<feature type="compositionally biased region" description="Basic and acidic residues" evidence="1">
    <location>
        <begin position="300"/>
        <end position="322"/>
    </location>
</feature>
<feature type="compositionally biased region" description="Low complexity" evidence="1">
    <location>
        <begin position="690"/>
        <end position="699"/>
    </location>
</feature>
<dbReference type="AlphaFoldDB" id="A0ABD3M856"/>
<feature type="region of interest" description="Disordered" evidence="1">
    <location>
        <begin position="300"/>
        <end position="406"/>
    </location>
</feature>
<reference evidence="2 3" key="1">
    <citation type="submission" date="2024-10" db="EMBL/GenBank/DDBJ databases">
        <title>Updated reference genomes for cyclostephanoid diatoms.</title>
        <authorList>
            <person name="Roberts W.R."/>
            <person name="Alverson A.J."/>
        </authorList>
    </citation>
    <scope>NUCLEOTIDE SEQUENCE [LARGE SCALE GENOMIC DNA]</scope>
    <source>
        <strain evidence="2 3">AJA232-27</strain>
    </source>
</reference>
<evidence type="ECO:0000313" key="3">
    <source>
        <dbReference type="Proteomes" id="UP001530293"/>
    </source>
</evidence>
<feature type="compositionally biased region" description="Basic and acidic residues" evidence="1">
    <location>
        <begin position="808"/>
        <end position="827"/>
    </location>
</feature>
<feature type="compositionally biased region" description="Acidic residues" evidence="1">
    <location>
        <begin position="591"/>
        <end position="603"/>
    </location>
</feature>
<name>A0ABD3M856_9STRA</name>
<feature type="compositionally biased region" description="Polar residues" evidence="1">
    <location>
        <begin position="397"/>
        <end position="406"/>
    </location>
</feature>
<feature type="compositionally biased region" description="Polar residues" evidence="1">
    <location>
        <begin position="575"/>
        <end position="586"/>
    </location>
</feature>
<comment type="caution">
    <text evidence="2">The sequence shown here is derived from an EMBL/GenBank/DDBJ whole genome shotgun (WGS) entry which is preliminary data.</text>
</comment>
<feature type="region of interest" description="Disordered" evidence="1">
    <location>
        <begin position="782"/>
        <end position="986"/>
    </location>
</feature>
<feature type="compositionally biased region" description="Basic and acidic residues" evidence="1">
    <location>
        <begin position="705"/>
        <end position="717"/>
    </location>
</feature>
<feature type="compositionally biased region" description="Basic and acidic residues" evidence="1">
    <location>
        <begin position="545"/>
        <end position="571"/>
    </location>
</feature>
<feature type="compositionally biased region" description="Basic and acidic residues" evidence="1">
    <location>
        <begin position="948"/>
        <end position="967"/>
    </location>
</feature>
<accession>A0ABD3M856</accession>
<keyword evidence="3" id="KW-1185">Reference proteome</keyword>
<feature type="compositionally biased region" description="Basic and acidic residues" evidence="1">
    <location>
        <begin position="609"/>
        <end position="639"/>
    </location>
</feature>
<dbReference type="Proteomes" id="UP001530293">
    <property type="component" value="Unassembled WGS sequence"/>
</dbReference>
<proteinExistence type="predicted"/>
<feature type="region of interest" description="Disordered" evidence="1">
    <location>
        <begin position="505"/>
        <end position="732"/>
    </location>
</feature>
<feature type="compositionally biased region" description="Basic and acidic residues" evidence="1">
    <location>
        <begin position="788"/>
        <end position="800"/>
    </location>
</feature>
<dbReference type="EMBL" id="JALLBG020000189">
    <property type="protein sequence ID" value="KAL3760270.1"/>
    <property type="molecule type" value="Genomic_DNA"/>
</dbReference>
<sequence length="986" mass="114693">MKNYHYQCRRKTIRFLLSILAFYLLASLVEGRFFAIRHAAAATPSRTSSGRTPIITTLSTLRLSTPFVTTAFLQPSTIYRRDGISSRNSYFSTFVHNSYTNNYSSLTRHSSLTHSSTTLRVNQHHPRYDYTTKTRLSSNQNDDTFEATNNVEEVEDDECSLQKLYQQVQTEDSEWYYQTFSKLLDVVVDDPLDFALCDKSWTNNMDAKVNADDIDVKKQQSNKKNKVWEDEVDVTNNEIMSNAQDDRTTLSDGMNVDSKQVEIEVSIPSVGCEDDVVDGMNQSNIKEVEGGTVQQLREQEVENVKEEPSRDRVQDDMKDVKLPMRNIVQDGEREDEQPLSDRVQPVQRERSSFTTNRETYERGVNDDDDEAGEDMQARRMKPPVDLSVEPNADKQQTKSSGTRSQQLVRLRNTYTGEVVKLCALSTLFNIGYSKKEVLVLRPKVLELIIEDCIPRPKKGLPKRWVRLSKLEGYDGKSEEEEEDEEDIDWEVEVIAEKLPDTLTGLDAKGEKDLDGGINETAKKSPQISESKEPVIKKSVVSEVADTERSKSIPREERIVSNETKRSSDPKKIGQVSESWGPFTSSRLTDETYTDADDDLVEDEATTKAVHPELNRRARTVDEDNDEISRRNYDNDEVPPRKKRANVYRSKYAEDDDYAARRRRKDVDDRRPQQPQRRKRVDETDARSKTSSQRSSANQQRRQRQRPSEQRRELVIDRGDDDEPPPNKFWMDLPTFRDYLRTEAQLRLKILGPDWKESVLDESRWRYDLYKTWLTMLDEGVGENPLYEYGERPRRTEERRRPPPPPPRSRSEREVVRSQRQRRQQERGFDDEEDDADYDDEIRPRRRSQIPPEGQRSRSRELRNSSDRRPPPKSMRGNTWRNFSDLEESLQSSSKERSRPVRSYPIPRSDGPSWEEEDDDEEDNGYFDNTEDIPRSRSRSSRGSTVTRARGEYTEPERDLPNENERATRRSKATRSKLESDDFDEAE</sequence>
<feature type="compositionally biased region" description="Acidic residues" evidence="1">
    <location>
        <begin position="828"/>
        <end position="839"/>
    </location>
</feature>
<evidence type="ECO:0000256" key="1">
    <source>
        <dbReference type="SAM" id="MobiDB-lite"/>
    </source>
</evidence>
<gene>
    <name evidence="2" type="ORF">ACHAWU_006268</name>
</gene>
<organism evidence="2 3">
    <name type="scientific">Discostella pseudostelligera</name>
    <dbReference type="NCBI Taxonomy" id="259834"/>
    <lineage>
        <taxon>Eukaryota</taxon>
        <taxon>Sar</taxon>
        <taxon>Stramenopiles</taxon>
        <taxon>Ochrophyta</taxon>
        <taxon>Bacillariophyta</taxon>
        <taxon>Coscinodiscophyceae</taxon>
        <taxon>Thalassiosirophycidae</taxon>
        <taxon>Stephanodiscales</taxon>
        <taxon>Stephanodiscaceae</taxon>
        <taxon>Discostella</taxon>
    </lineage>
</organism>
<protein>
    <submittedName>
        <fullName evidence="2">Uncharacterized protein</fullName>
    </submittedName>
</protein>
<evidence type="ECO:0000313" key="2">
    <source>
        <dbReference type="EMBL" id="KAL3760270.1"/>
    </source>
</evidence>
<feature type="compositionally biased region" description="Acidic residues" evidence="1">
    <location>
        <begin position="912"/>
        <end position="930"/>
    </location>
</feature>
<feature type="compositionally biased region" description="Basic and acidic residues" evidence="1">
    <location>
        <begin position="854"/>
        <end position="869"/>
    </location>
</feature>